<proteinExistence type="predicted"/>
<evidence type="ECO:0000313" key="2">
    <source>
        <dbReference type="Proteomes" id="UP000233786"/>
    </source>
</evidence>
<comment type="caution">
    <text evidence="1">The sequence shown here is derived from an EMBL/GenBank/DDBJ whole genome shotgun (WGS) entry which is preliminary data.</text>
</comment>
<reference evidence="1" key="1">
    <citation type="submission" date="2017-12" db="EMBL/GenBank/DDBJ databases">
        <title>Sequencing the genomes of 1000 Actinobacteria strains.</title>
        <authorList>
            <person name="Klenk H.-P."/>
        </authorList>
    </citation>
    <scope>NUCLEOTIDE SEQUENCE [LARGE SCALE GENOMIC DNA]</scope>
    <source>
        <strain evidence="1">DSM 44228</strain>
    </source>
</reference>
<organism evidence="1 2">
    <name type="scientific">Saccharopolyspora spinosa</name>
    <dbReference type="NCBI Taxonomy" id="60894"/>
    <lineage>
        <taxon>Bacteria</taxon>
        <taxon>Bacillati</taxon>
        <taxon>Actinomycetota</taxon>
        <taxon>Actinomycetes</taxon>
        <taxon>Pseudonocardiales</taxon>
        <taxon>Pseudonocardiaceae</taxon>
        <taxon>Saccharopolyspora</taxon>
    </lineage>
</organism>
<sequence>MLRVKLSPSTTMDHGLKSALRSVRKEAPDEQVDGYPMVTTQPLSTSCGIYVSATPQDTFVVDVDATESDRPEHRDTCAVAKRVASMVLSNLPAKN</sequence>
<protein>
    <submittedName>
        <fullName evidence="1">Uncharacterized protein DUF3558</fullName>
    </submittedName>
</protein>
<evidence type="ECO:0000313" key="1">
    <source>
        <dbReference type="EMBL" id="PKW14275.1"/>
    </source>
</evidence>
<name>A0A2N3XUE6_SACSN</name>
<dbReference type="AlphaFoldDB" id="A0A2N3XUE6"/>
<dbReference type="STRING" id="994479.GCA_000194155_02194"/>
<accession>A0A2N3XUE6</accession>
<keyword evidence="2" id="KW-1185">Reference proteome</keyword>
<dbReference type="EMBL" id="PJNB01000001">
    <property type="protein sequence ID" value="PKW14275.1"/>
    <property type="molecule type" value="Genomic_DNA"/>
</dbReference>
<gene>
    <name evidence="1" type="ORF">A8926_1880</name>
</gene>
<dbReference type="Proteomes" id="UP000233786">
    <property type="component" value="Unassembled WGS sequence"/>
</dbReference>